<feature type="non-terminal residue" evidence="1">
    <location>
        <position position="1"/>
    </location>
</feature>
<evidence type="ECO:0008006" key="3">
    <source>
        <dbReference type="Google" id="ProtNLM"/>
    </source>
</evidence>
<keyword evidence="2" id="KW-1185">Reference proteome</keyword>
<gene>
    <name evidence="1" type="ORF">EDB92DRAFT_1803196</name>
</gene>
<dbReference type="EMBL" id="JAKELL010000077">
    <property type="protein sequence ID" value="KAH8984310.1"/>
    <property type="molecule type" value="Genomic_DNA"/>
</dbReference>
<dbReference type="Proteomes" id="UP001201163">
    <property type="component" value="Unassembled WGS sequence"/>
</dbReference>
<evidence type="ECO:0000313" key="1">
    <source>
        <dbReference type="EMBL" id="KAH8984310.1"/>
    </source>
</evidence>
<sequence>QRYDPGATRLLKIIISESAYLIWTLRCERIIRGKIHTEKEVVSKWLQAINRRLSEDKTTATKVLRKKYYINIVDNTWSRALYKRHCDLPRNWMNRNVVF</sequence>
<evidence type="ECO:0000313" key="2">
    <source>
        <dbReference type="Proteomes" id="UP001201163"/>
    </source>
</evidence>
<protein>
    <recommendedName>
        <fullName evidence="3">Reverse transcriptase</fullName>
    </recommendedName>
</protein>
<reference evidence="1" key="1">
    <citation type="submission" date="2022-01" db="EMBL/GenBank/DDBJ databases">
        <title>Comparative genomics reveals a dynamic genome evolution in the ectomycorrhizal milk-cap (Lactarius) mushrooms.</title>
        <authorList>
            <consortium name="DOE Joint Genome Institute"/>
            <person name="Lebreton A."/>
            <person name="Tang N."/>
            <person name="Kuo A."/>
            <person name="LaButti K."/>
            <person name="Drula E."/>
            <person name="Barry K."/>
            <person name="Clum A."/>
            <person name="Lipzen A."/>
            <person name="Mousain D."/>
            <person name="Ng V."/>
            <person name="Wang R."/>
            <person name="Wang X."/>
            <person name="Dai Y."/>
            <person name="Henrissat B."/>
            <person name="Grigoriev I.V."/>
            <person name="Guerin-Laguette A."/>
            <person name="Yu F."/>
            <person name="Martin F.M."/>
        </authorList>
    </citation>
    <scope>NUCLEOTIDE SEQUENCE</scope>
    <source>
        <strain evidence="1">QP</strain>
    </source>
</reference>
<proteinExistence type="predicted"/>
<accession>A0AAD4Q7D9</accession>
<organism evidence="1 2">
    <name type="scientific">Lactarius akahatsu</name>
    <dbReference type="NCBI Taxonomy" id="416441"/>
    <lineage>
        <taxon>Eukaryota</taxon>
        <taxon>Fungi</taxon>
        <taxon>Dikarya</taxon>
        <taxon>Basidiomycota</taxon>
        <taxon>Agaricomycotina</taxon>
        <taxon>Agaricomycetes</taxon>
        <taxon>Russulales</taxon>
        <taxon>Russulaceae</taxon>
        <taxon>Lactarius</taxon>
    </lineage>
</organism>
<name>A0AAD4Q7D9_9AGAM</name>
<dbReference type="AlphaFoldDB" id="A0AAD4Q7D9"/>
<comment type="caution">
    <text evidence="1">The sequence shown here is derived from an EMBL/GenBank/DDBJ whole genome shotgun (WGS) entry which is preliminary data.</text>
</comment>